<evidence type="ECO:0000313" key="1">
    <source>
        <dbReference type="EMBL" id="CAD7409082.1"/>
    </source>
</evidence>
<protein>
    <submittedName>
        <fullName evidence="1">Uncharacterized protein</fullName>
    </submittedName>
</protein>
<accession>A0A7R9D6R2</accession>
<proteinExistence type="predicted"/>
<gene>
    <name evidence="1" type="ORF">TPSB3V08_LOCUS6657</name>
</gene>
<sequence>MVARSLLCVLGEPFEWMEEGIIAEFVLSLEASDELLCERVMDMTEQEIQASSYSEEKMISKLAEFRYKITAQGINKRNNTDETTILNYFDELEIHPMTFSPSDDKSHLLEDTTQTIIDQIGRPRNYALISQSEKVTPNFDNKTRYYLSQLSSTSRPPTHVVSLLTPTNNCPPLHDLQLTLFLSSLQQTTVLHVTTSNSRCFSPHSNKQLSSTSQPPTDVVYLLTPSNNCPPRHSFTTSNSCCLSPHSTKQLSSTSQPPTDVVYLLTPSNNCPPRHSFTTSNSCCLSPHSTKQLSSTSLLQDLQLMLFISSLHQTTVLHFTTSN</sequence>
<organism evidence="1">
    <name type="scientific">Timema poppense</name>
    <name type="common">Walking stick</name>
    <dbReference type="NCBI Taxonomy" id="170557"/>
    <lineage>
        <taxon>Eukaryota</taxon>
        <taxon>Metazoa</taxon>
        <taxon>Ecdysozoa</taxon>
        <taxon>Arthropoda</taxon>
        <taxon>Hexapoda</taxon>
        <taxon>Insecta</taxon>
        <taxon>Pterygota</taxon>
        <taxon>Neoptera</taxon>
        <taxon>Polyneoptera</taxon>
        <taxon>Phasmatodea</taxon>
        <taxon>Timematodea</taxon>
        <taxon>Timematoidea</taxon>
        <taxon>Timematidae</taxon>
        <taxon>Timema</taxon>
    </lineage>
</organism>
<name>A0A7R9D6R2_TIMPO</name>
<dbReference type="EMBL" id="OD003991">
    <property type="protein sequence ID" value="CAD7409082.1"/>
    <property type="molecule type" value="Genomic_DNA"/>
</dbReference>
<dbReference type="AlphaFoldDB" id="A0A7R9D6R2"/>
<reference evidence="1" key="1">
    <citation type="submission" date="2020-11" db="EMBL/GenBank/DDBJ databases">
        <authorList>
            <person name="Tran Van P."/>
        </authorList>
    </citation>
    <scope>NUCLEOTIDE SEQUENCE</scope>
</reference>